<dbReference type="EMBL" id="CM046393">
    <property type="protein sequence ID" value="KAI8551840.1"/>
    <property type="molecule type" value="Genomic_DNA"/>
</dbReference>
<name>A0ACC0NF22_RHOML</name>
<evidence type="ECO:0000313" key="1">
    <source>
        <dbReference type="EMBL" id="KAI8551840.1"/>
    </source>
</evidence>
<keyword evidence="2" id="KW-1185">Reference proteome</keyword>
<organism evidence="1 2">
    <name type="scientific">Rhododendron molle</name>
    <name type="common">Chinese azalea</name>
    <name type="synonym">Azalea mollis</name>
    <dbReference type="NCBI Taxonomy" id="49168"/>
    <lineage>
        <taxon>Eukaryota</taxon>
        <taxon>Viridiplantae</taxon>
        <taxon>Streptophyta</taxon>
        <taxon>Embryophyta</taxon>
        <taxon>Tracheophyta</taxon>
        <taxon>Spermatophyta</taxon>
        <taxon>Magnoliopsida</taxon>
        <taxon>eudicotyledons</taxon>
        <taxon>Gunneridae</taxon>
        <taxon>Pentapetalae</taxon>
        <taxon>asterids</taxon>
        <taxon>Ericales</taxon>
        <taxon>Ericaceae</taxon>
        <taxon>Ericoideae</taxon>
        <taxon>Rhodoreae</taxon>
        <taxon>Rhododendron</taxon>
    </lineage>
</organism>
<proteinExistence type="predicted"/>
<gene>
    <name evidence="1" type="ORF">RHMOL_Rhmol06G0218200</name>
</gene>
<protein>
    <submittedName>
        <fullName evidence="1">Uncharacterized protein</fullName>
    </submittedName>
</protein>
<accession>A0ACC0NF22</accession>
<comment type="caution">
    <text evidence="1">The sequence shown here is derived from an EMBL/GenBank/DDBJ whole genome shotgun (WGS) entry which is preliminary data.</text>
</comment>
<reference evidence="1" key="1">
    <citation type="submission" date="2022-02" db="EMBL/GenBank/DDBJ databases">
        <title>Plant Genome Project.</title>
        <authorList>
            <person name="Zhang R.-G."/>
        </authorList>
    </citation>
    <scope>NUCLEOTIDE SEQUENCE</scope>
    <source>
        <strain evidence="1">AT1</strain>
    </source>
</reference>
<sequence length="213" mass="24515">MLQHTQFSEGKMAYEMHGMLIGVVSMTMGEKVMPAYEGGSESFLNNVVTPIYTVILEEAMKSKNGTADCSTWRNYDDLNEYFWSPDCFEIGWPMRLDHNFFFVQKLTDPKVRKGQRSNKDIQEKKNEPNLDEAVEAMIIMASHELESPFQVFDATILEDIMSIFITLAILKLIQGTKKENVRWGSKSEGDYQPYKHVQPRDQTVNTILAQIRT</sequence>
<dbReference type="Proteomes" id="UP001062846">
    <property type="component" value="Chromosome 6"/>
</dbReference>
<evidence type="ECO:0000313" key="2">
    <source>
        <dbReference type="Proteomes" id="UP001062846"/>
    </source>
</evidence>